<dbReference type="EnsemblMetazoa" id="AMEC015324-RA">
    <property type="protein sequence ID" value="AMEC015324-PA"/>
    <property type="gene ID" value="AMEC015324"/>
</dbReference>
<proteinExistence type="predicted"/>
<dbReference type="AlphaFoldDB" id="A0A182U7I4"/>
<dbReference type="Proteomes" id="UP000075902">
    <property type="component" value="Unassembled WGS sequence"/>
</dbReference>
<sequence>MAGCGNRGWKAKRIDFAQASKNAPAGYLGPFSTAQTTQSATEPKAPDTTRCAQNQFKMPQEVKQKNKPRRDGVGRDCRKPFDGSLVPKINDAFGVSRRRMANGTKAHRIGRLPSRFVPKDYGRYGEPPAEVLLVPPLVRTLVTSVPDITVSGVDTKN</sequence>
<evidence type="ECO:0000313" key="3">
    <source>
        <dbReference type="Proteomes" id="UP000075902"/>
    </source>
</evidence>
<evidence type="ECO:0000313" key="2">
    <source>
        <dbReference type="EnsemblMetazoa" id="AMEC015324-PA"/>
    </source>
</evidence>
<feature type="region of interest" description="Disordered" evidence="1">
    <location>
        <begin position="25"/>
        <end position="81"/>
    </location>
</feature>
<evidence type="ECO:0000256" key="1">
    <source>
        <dbReference type="SAM" id="MobiDB-lite"/>
    </source>
</evidence>
<reference evidence="2" key="2">
    <citation type="submission" date="2020-05" db="UniProtKB">
        <authorList>
            <consortium name="EnsemblMetazoa"/>
        </authorList>
    </citation>
    <scope>IDENTIFICATION</scope>
    <source>
        <strain evidence="2">CM1001059</strain>
    </source>
</reference>
<accession>A0A182U7I4</accession>
<reference evidence="3" key="1">
    <citation type="submission" date="2014-01" db="EMBL/GenBank/DDBJ databases">
        <title>The Genome Sequence of Anopheles melas CM1001059_A (V2).</title>
        <authorList>
            <consortium name="The Broad Institute Genomics Platform"/>
            <person name="Neafsey D.E."/>
            <person name="Besansky N."/>
            <person name="Howell P."/>
            <person name="Walton C."/>
            <person name="Young S.K."/>
            <person name="Zeng Q."/>
            <person name="Gargeya S."/>
            <person name="Fitzgerald M."/>
            <person name="Haas B."/>
            <person name="Abouelleil A."/>
            <person name="Allen A.W."/>
            <person name="Alvarado L."/>
            <person name="Arachchi H.M."/>
            <person name="Berlin A.M."/>
            <person name="Chapman S.B."/>
            <person name="Gainer-Dewar J."/>
            <person name="Goldberg J."/>
            <person name="Griggs A."/>
            <person name="Gujja S."/>
            <person name="Hansen M."/>
            <person name="Howarth C."/>
            <person name="Imamovic A."/>
            <person name="Ireland A."/>
            <person name="Larimer J."/>
            <person name="McCowan C."/>
            <person name="Murphy C."/>
            <person name="Pearson M."/>
            <person name="Poon T.W."/>
            <person name="Priest M."/>
            <person name="Roberts A."/>
            <person name="Saif S."/>
            <person name="Shea T."/>
            <person name="Sisk P."/>
            <person name="Sykes S."/>
            <person name="Wortman J."/>
            <person name="Nusbaum C."/>
            <person name="Birren B."/>
        </authorList>
    </citation>
    <scope>NUCLEOTIDE SEQUENCE [LARGE SCALE GENOMIC DNA]</scope>
    <source>
        <strain evidence="3">CM1001059</strain>
    </source>
</reference>
<feature type="compositionally biased region" description="Basic and acidic residues" evidence="1">
    <location>
        <begin position="60"/>
        <end position="81"/>
    </location>
</feature>
<protein>
    <submittedName>
        <fullName evidence="2">Uncharacterized protein</fullName>
    </submittedName>
</protein>
<keyword evidence="3" id="KW-1185">Reference proteome</keyword>
<name>A0A182U7I4_9DIPT</name>
<dbReference type="VEuPathDB" id="VectorBase:AMEC015324"/>
<feature type="compositionally biased region" description="Polar residues" evidence="1">
    <location>
        <begin position="32"/>
        <end position="41"/>
    </location>
</feature>
<organism evidence="2 3">
    <name type="scientific">Anopheles melas</name>
    <dbReference type="NCBI Taxonomy" id="34690"/>
    <lineage>
        <taxon>Eukaryota</taxon>
        <taxon>Metazoa</taxon>
        <taxon>Ecdysozoa</taxon>
        <taxon>Arthropoda</taxon>
        <taxon>Hexapoda</taxon>
        <taxon>Insecta</taxon>
        <taxon>Pterygota</taxon>
        <taxon>Neoptera</taxon>
        <taxon>Endopterygota</taxon>
        <taxon>Diptera</taxon>
        <taxon>Nematocera</taxon>
        <taxon>Culicoidea</taxon>
        <taxon>Culicidae</taxon>
        <taxon>Anophelinae</taxon>
        <taxon>Anopheles</taxon>
    </lineage>
</organism>